<dbReference type="OrthoDB" id="238106at2"/>
<reference evidence="2 3" key="1">
    <citation type="submission" date="2012-02" db="EMBL/GenBank/DDBJ databases">
        <title>Complete genome sequence of Phycisphaera mikurensis NBRC 102666.</title>
        <authorList>
            <person name="Ankai A."/>
            <person name="Hosoyama A."/>
            <person name="Terui Y."/>
            <person name="Sekine M."/>
            <person name="Fukai R."/>
            <person name="Kato Y."/>
            <person name="Nakamura S."/>
            <person name="Yamada-Narita S."/>
            <person name="Kawakoshi A."/>
            <person name="Fukunaga Y."/>
            <person name="Yamazaki S."/>
            <person name="Fujita N."/>
        </authorList>
    </citation>
    <scope>NUCLEOTIDE SEQUENCE [LARGE SCALE GENOMIC DNA]</scope>
    <source>
        <strain evidence="3">NBRC 102666 / KCTC 22515 / FYK2301M01</strain>
    </source>
</reference>
<dbReference type="eggNOG" id="COG3170">
    <property type="taxonomic scope" value="Bacteria"/>
</dbReference>
<accession>I0IC14</accession>
<organism evidence="2 3">
    <name type="scientific">Phycisphaera mikurensis (strain NBRC 102666 / KCTC 22515 / FYK2301M01)</name>
    <dbReference type="NCBI Taxonomy" id="1142394"/>
    <lineage>
        <taxon>Bacteria</taxon>
        <taxon>Pseudomonadati</taxon>
        <taxon>Planctomycetota</taxon>
        <taxon>Phycisphaerae</taxon>
        <taxon>Phycisphaerales</taxon>
        <taxon>Phycisphaeraceae</taxon>
        <taxon>Phycisphaera</taxon>
    </lineage>
</organism>
<evidence type="ECO:0000256" key="1">
    <source>
        <dbReference type="SAM" id="SignalP"/>
    </source>
</evidence>
<dbReference type="HOGENOM" id="CLU_060295_0_0_0"/>
<proteinExistence type="predicted"/>
<dbReference type="AlphaFoldDB" id="I0IC14"/>
<dbReference type="Pfam" id="PF06727">
    <property type="entry name" value="DUF1207"/>
    <property type="match status" value="1"/>
</dbReference>
<dbReference type="InterPro" id="IPR009599">
    <property type="entry name" value="DUF1207"/>
</dbReference>
<evidence type="ECO:0000313" key="3">
    <source>
        <dbReference type="Proteomes" id="UP000007881"/>
    </source>
</evidence>
<feature type="signal peptide" evidence="1">
    <location>
        <begin position="1"/>
        <end position="23"/>
    </location>
</feature>
<dbReference type="STRING" id="1142394.PSMK_06430"/>
<gene>
    <name evidence="2" type="ordered locus">PSMK_06430</name>
</gene>
<name>I0IC14_PHYMF</name>
<evidence type="ECO:0008006" key="4">
    <source>
        <dbReference type="Google" id="ProtNLM"/>
    </source>
</evidence>
<sequence length="309" mass="32956">MRRRANRLVHLAAVAAAAGPAGAATAEAPAAASVAPAPPAAASTPEALAAADGPDRDNGWFPAGTLFRPFAADRRWPRFEAGLEHYEGSANLGNAYAVGLGGTLPFWRAESGDLEAGLQAGVFSTFDRDAPSLDLYNSDYVAAAYLSGLRGRTAYLVRVLHISTHLGDEFVLENPEVERENFSIERFGAFLSREFLPAEPLSLRAYAGLGVLIGEPKPTDWGHGRVQWGLEARHPAAGRVDLLVAADVQHEDARGFQPDLSVVAGLELPTGRRNTALQLLGTYYIGRSPNGQFWRDSVQIVGLKAGLAF</sequence>
<feature type="chain" id="PRO_5003629607" description="DUF1207 domain-containing protein" evidence="1">
    <location>
        <begin position="24"/>
        <end position="309"/>
    </location>
</feature>
<keyword evidence="1" id="KW-0732">Signal</keyword>
<evidence type="ECO:0000313" key="2">
    <source>
        <dbReference type="EMBL" id="BAM02802.1"/>
    </source>
</evidence>
<protein>
    <recommendedName>
        <fullName evidence="4">DUF1207 domain-containing protein</fullName>
    </recommendedName>
</protein>
<dbReference type="KEGG" id="phm:PSMK_06430"/>
<dbReference type="EMBL" id="AP012338">
    <property type="protein sequence ID" value="BAM02802.1"/>
    <property type="molecule type" value="Genomic_DNA"/>
</dbReference>
<dbReference type="Proteomes" id="UP000007881">
    <property type="component" value="Chromosome"/>
</dbReference>
<dbReference type="RefSeq" id="WP_014436022.1">
    <property type="nucleotide sequence ID" value="NC_017080.1"/>
</dbReference>
<keyword evidence="3" id="KW-1185">Reference proteome</keyword>